<sequence>MGFLFLSLQHSRVIPIPIFLLNLVIIIVQSQRRKSPGTAACSMDPSHCHPIPSSWTSKFPHVSRALSPAPRLFWTMLRLLLPGPNNAAIHNSIVAAIPVLSIHLPSLPHFGSLVLSVITRK</sequence>
<protein>
    <submittedName>
        <fullName evidence="1">Uncharacterized protein</fullName>
    </submittedName>
</protein>
<dbReference type="VEuPathDB" id="FungiDB:BO78DRAFT_17211"/>
<organism evidence="1 2">
    <name type="scientific">Aspergillus sclerotiicarbonarius (strain CBS 121057 / IBT 28362)</name>
    <dbReference type="NCBI Taxonomy" id="1448318"/>
    <lineage>
        <taxon>Eukaryota</taxon>
        <taxon>Fungi</taxon>
        <taxon>Dikarya</taxon>
        <taxon>Ascomycota</taxon>
        <taxon>Pezizomycotina</taxon>
        <taxon>Eurotiomycetes</taxon>
        <taxon>Eurotiomycetidae</taxon>
        <taxon>Eurotiales</taxon>
        <taxon>Aspergillaceae</taxon>
        <taxon>Aspergillus</taxon>
        <taxon>Aspergillus subgen. Circumdati</taxon>
    </lineage>
</organism>
<name>A0A319DUD2_ASPSB</name>
<gene>
    <name evidence="1" type="ORF">BO78DRAFT_17211</name>
</gene>
<keyword evidence="2" id="KW-1185">Reference proteome</keyword>
<evidence type="ECO:0000313" key="2">
    <source>
        <dbReference type="Proteomes" id="UP000248423"/>
    </source>
</evidence>
<evidence type="ECO:0000313" key="1">
    <source>
        <dbReference type="EMBL" id="PYI01361.1"/>
    </source>
</evidence>
<accession>A0A319DUD2</accession>
<dbReference type="AlphaFoldDB" id="A0A319DUD2"/>
<proteinExistence type="predicted"/>
<dbReference type="EMBL" id="KZ826417">
    <property type="protein sequence ID" value="PYI01361.1"/>
    <property type="molecule type" value="Genomic_DNA"/>
</dbReference>
<dbReference type="Proteomes" id="UP000248423">
    <property type="component" value="Unassembled WGS sequence"/>
</dbReference>
<reference evidence="1 2" key="1">
    <citation type="submission" date="2018-02" db="EMBL/GenBank/DDBJ databases">
        <title>The genomes of Aspergillus section Nigri reveals drivers in fungal speciation.</title>
        <authorList>
            <consortium name="DOE Joint Genome Institute"/>
            <person name="Vesth T.C."/>
            <person name="Nybo J."/>
            <person name="Theobald S."/>
            <person name="Brandl J."/>
            <person name="Frisvad J.C."/>
            <person name="Nielsen K.F."/>
            <person name="Lyhne E.K."/>
            <person name="Kogle M.E."/>
            <person name="Kuo A."/>
            <person name="Riley R."/>
            <person name="Clum A."/>
            <person name="Nolan M."/>
            <person name="Lipzen A."/>
            <person name="Salamov A."/>
            <person name="Henrissat B."/>
            <person name="Wiebenga A."/>
            <person name="De vries R.P."/>
            <person name="Grigoriev I.V."/>
            <person name="Mortensen U.H."/>
            <person name="Andersen M.R."/>
            <person name="Baker S.E."/>
        </authorList>
    </citation>
    <scope>NUCLEOTIDE SEQUENCE [LARGE SCALE GENOMIC DNA]</scope>
    <source>
        <strain evidence="1 2">CBS 121057</strain>
    </source>
</reference>